<sequence length="220" mass="22836">MCGPPSVSEGIAAMVKQERAARTRQALVRAAAEVFAREGFAPASLAVISARAGVSNGALHFHFENKNALARAVEQEAAERLGVIIAPGPVLPGGALQALVDATHVLMGALADDVVVRAGFDLSADPSRPGGPDLRGVWRGWVERMLHDAEREGHLAEGLSSRGAAPAVVAATVGFEVLGAADREWLSACKITGFWELMLPRLAPGLPIVPAGPHGTPTPQ</sequence>
<dbReference type="InterPro" id="IPR050109">
    <property type="entry name" value="HTH-type_TetR-like_transc_reg"/>
</dbReference>
<protein>
    <submittedName>
        <fullName evidence="6">TetR-type regulator</fullName>
    </submittedName>
</protein>
<organism evidence="6">
    <name type="scientific">Streptomyces pristinaespiralis</name>
    <dbReference type="NCBI Taxonomy" id="38300"/>
    <lineage>
        <taxon>Bacteria</taxon>
        <taxon>Bacillati</taxon>
        <taxon>Actinomycetota</taxon>
        <taxon>Actinomycetes</taxon>
        <taxon>Kitasatosporales</taxon>
        <taxon>Streptomycetaceae</taxon>
        <taxon>Streptomyces</taxon>
    </lineage>
</organism>
<dbReference type="AlphaFoldDB" id="D9UBX0"/>
<dbReference type="Gene3D" id="1.10.357.10">
    <property type="entry name" value="Tetracycline Repressor, domain 2"/>
    <property type="match status" value="1"/>
</dbReference>
<dbReference type="PROSITE" id="PS50977">
    <property type="entry name" value="HTH_TETR_2"/>
    <property type="match status" value="1"/>
</dbReference>
<evidence type="ECO:0000256" key="4">
    <source>
        <dbReference type="PROSITE-ProRule" id="PRU00335"/>
    </source>
</evidence>
<dbReference type="NCBIfam" id="NF041196">
    <property type="entry name" value="ScbR_bind_reg"/>
    <property type="match status" value="1"/>
</dbReference>
<proteinExistence type="predicted"/>
<dbReference type="InterPro" id="IPR036271">
    <property type="entry name" value="Tet_transcr_reg_TetR-rel_C_sf"/>
</dbReference>
<accession>D9UBX0</accession>
<dbReference type="PANTHER" id="PTHR30055">
    <property type="entry name" value="HTH-TYPE TRANSCRIPTIONAL REGULATOR RUTR"/>
    <property type="match status" value="1"/>
</dbReference>
<evidence type="ECO:0000256" key="1">
    <source>
        <dbReference type="ARBA" id="ARBA00023015"/>
    </source>
</evidence>
<evidence type="ECO:0000256" key="2">
    <source>
        <dbReference type="ARBA" id="ARBA00023125"/>
    </source>
</evidence>
<dbReference type="EMBL" id="FR682001">
    <property type="protein sequence ID" value="CBW45767.1"/>
    <property type="molecule type" value="Genomic_DNA"/>
</dbReference>
<feature type="domain" description="HTH tetR-type" evidence="5">
    <location>
        <begin position="21"/>
        <end position="81"/>
    </location>
</feature>
<name>D9UBX0_STRPR</name>
<dbReference type="SMR" id="D9UBX0"/>
<evidence type="ECO:0000313" key="6">
    <source>
        <dbReference type="EMBL" id="CBW45767.1"/>
    </source>
</evidence>
<evidence type="ECO:0000259" key="5">
    <source>
        <dbReference type="PROSITE" id="PS50977"/>
    </source>
</evidence>
<dbReference type="PRINTS" id="PR00455">
    <property type="entry name" value="HTHTETR"/>
</dbReference>
<dbReference type="InterPro" id="IPR009057">
    <property type="entry name" value="Homeodomain-like_sf"/>
</dbReference>
<evidence type="ECO:0000256" key="3">
    <source>
        <dbReference type="ARBA" id="ARBA00023163"/>
    </source>
</evidence>
<keyword evidence="3" id="KW-0804">Transcription</keyword>
<reference evidence="6" key="2">
    <citation type="journal article" date="2011" name="Microb. Biotechnol.">
        <title>Characterization of the 'pristinamycin supercluster' of Streptomyces pristinaespiralis.</title>
        <authorList>
            <person name="Mast Y."/>
            <person name="Weber T."/>
            <person name="Golz M."/>
            <person name="Ort-Winklbauer R."/>
            <person name="Gondran A."/>
            <person name="Wohlleben W."/>
            <person name="Schinko E."/>
        </authorList>
    </citation>
    <scope>NUCLEOTIDE SEQUENCE</scope>
    <source>
        <strain evidence="6">Pr11</strain>
    </source>
</reference>
<dbReference type="SUPFAM" id="SSF46689">
    <property type="entry name" value="Homeodomain-like"/>
    <property type="match status" value="1"/>
</dbReference>
<dbReference type="GO" id="GO:0003700">
    <property type="term" value="F:DNA-binding transcription factor activity"/>
    <property type="evidence" value="ECO:0007669"/>
    <property type="project" value="TreeGrafter"/>
</dbReference>
<feature type="DNA-binding region" description="H-T-H motif" evidence="4">
    <location>
        <begin position="44"/>
        <end position="63"/>
    </location>
</feature>
<keyword evidence="2 4" id="KW-0238">DNA-binding</keyword>
<dbReference type="PANTHER" id="PTHR30055:SF234">
    <property type="entry name" value="HTH-TYPE TRANSCRIPTIONAL REGULATOR BETI"/>
    <property type="match status" value="1"/>
</dbReference>
<dbReference type="PROSITE" id="PS01081">
    <property type="entry name" value="HTH_TETR_1"/>
    <property type="match status" value="1"/>
</dbReference>
<dbReference type="GO" id="GO:0000976">
    <property type="term" value="F:transcription cis-regulatory region binding"/>
    <property type="evidence" value="ECO:0007669"/>
    <property type="project" value="TreeGrafter"/>
</dbReference>
<dbReference type="InterPro" id="IPR023772">
    <property type="entry name" value="DNA-bd_HTH_TetR-type_CS"/>
</dbReference>
<gene>
    <name evidence="6" type="primary">papR5</name>
</gene>
<dbReference type="InterPro" id="IPR001647">
    <property type="entry name" value="HTH_TetR"/>
</dbReference>
<dbReference type="Pfam" id="PF00440">
    <property type="entry name" value="TetR_N"/>
    <property type="match status" value="1"/>
</dbReference>
<reference evidence="6" key="1">
    <citation type="submission" date="2010-06" db="EMBL/GenBank/DDBJ databases">
        <authorList>
            <person name="Mast Y.J."/>
        </authorList>
    </citation>
    <scope>NUCLEOTIDE SEQUENCE</scope>
    <source>
        <strain evidence="6">Pr11</strain>
    </source>
</reference>
<dbReference type="InterPro" id="IPR047923">
    <property type="entry name" value="ArpA-like"/>
</dbReference>
<dbReference type="SUPFAM" id="SSF48498">
    <property type="entry name" value="Tetracyclin repressor-like, C-terminal domain"/>
    <property type="match status" value="1"/>
</dbReference>
<keyword evidence="1" id="KW-0805">Transcription regulation</keyword>